<comment type="subcellular location">
    <subcellularLocation>
        <location evidence="7">Periplasm</location>
    </subcellularLocation>
    <text evidence="7">Is capable of associating with the outer membrane.</text>
</comment>
<dbReference type="SUPFAM" id="SSF54534">
    <property type="entry name" value="FKBP-like"/>
    <property type="match status" value="2"/>
</dbReference>
<evidence type="ECO:0000313" key="9">
    <source>
        <dbReference type="EMBL" id="MDM1695834.1"/>
    </source>
</evidence>
<evidence type="ECO:0000256" key="3">
    <source>
        <dbReference type="ARBA" id="ARBA00022764"/>
    </source>
</evidence>
<dbReference type="EC" id="5.2.1.8" evidence="7"/>
<dbReference type="InterPro" id="IPR050280">
    <property type="entry name" value="OMP_Chaperone_SurA"/>
</dbReference>
<accession>A0AAW7DPU3</accession>
<dbReference type="Pfam" id="PF09312">
    <property type="entry name" value="SurA_N"/>
    <property type="match status" value="1"/>
</dbReference>
<evidence type="ECO:0000313" key="10">
    <source>
        <dbReference type="Proteomes" id="UP001173465"/>
    </source>
</evidence>
<dbReference type="SUPFAM" id="SSF109998">
    <property type="entry name" value="Triger factor/SurA peptide-binding domain-like"/>
    <property type="match status" value="1"/>
</dbReference>
<feature type="signal peptide" evidence="7">
    <location>
        <begin position="1"/>
        <end position="33"/>
    </location>
</feature>
<dbReference type="InterPro" id="IPR046357">
    <property type="entry name" value="PPIase_dom_sf"/>
</dbReference>
<evidence type="ECO:0000256" key="5">
    <source>
        <dbReference type="ARBA" id="ARBA00023186"/>
    </source>
</evidence>
<name>A0AAW7DPU3_9GAMM</name>
<protein>
    <recommendedName>
        <fullName evidence="7">Chaperone SurA</fullName>
    </recommendedName>
    <alternativeName>
        <fullName evidence="7">Peptidyl-prolyl cis-trans isomerase SurA</fullName>
        <shortName evidence="7">PPIase SurA</shortName>
        <ecNumber evidence="7">5.2.1.8</ecNumber>
    </alternativeName>
    <alternativeName>
        <fullName evidence="7">Rotamase SurA</fullName>
    </alternativeName>
</protein>
<dbReference type="AlphaFoldDB" id="A0AAW7DPU3"/>
<dbReference type="GO" id="GO:0006457">
    <property type="term" value="P:protein folding"/>
    <property type="evidence" value="ECO:0007669"/>
    <property type="project" value="UniProtKB-UniRule"/>
</dbReference>
<dbReference type="RefSeq" id="WP_286593298.1">
    <property type="nucleotide sequence ID" value="NZ_JACANB010000002.1"/>
</dbReference>
<evidence type="ECO:0000256" key="2">
    <source>
        <dbReference type="ARBA" id="ARBA00022737"/>
    </source>
</evidence>
<dbReference type="Pfam" id="PF13616">
    <property type="entry name" value="Rotamase_3"/>
    <property type="match status" value="1"/>
</dbReference>
<feature type="domain" description="PpiC" evidence="8">
    <location>
        <begin position="294"/>
        <end position="393"/>
    </location>
</feature>
<evidence type="ECO:0000256" key="6">
    <source>
        <dbReference type="ARBA" id="ARBA00023235"/>
    </source>
</evidence>
<dbReference type="PANTHER" id="PTHR47637">
    <property type="entry name" value="CHAPERONE SURA"/>
    <property type="match status" value="1"/>
</dbReference>
<organism evidence="9 10">
    <name type="scientific">Thiopseudomonas alkaliphila</name>
    <dbReference type="NCBI Taxonomy" id="1697053"/>
    <lineage>
        <taxon>Bacteria</taxon>
        <taxon>Pseudomonadati</taxon>
        <taxon>Pseudomonadota</taxon>
        <taxon>Gammaproteobacteria</taxon>
        <taxon>Pseudomonadales</taxon>
        <taxon>Pseudomonadaceae</taxon>
        <taxon>Thiopseudomonas</taxon>
    </lineage>
</organism>
<dbReference type="GO" id="GO:0030288">
    <property type="term" value="C:outer membrane-bounded periplasmic space"/>
    <property type="evidence" value="ECO:0007669"/>
    <property type="project" value="InterPro"/>
</dbReference>
<feature type="chain" id="PRO_5043061608" description="Chaperone SurA" evidence="7">
    <location>
        <begin position="34"/>
        <end position="438"/>
    </location>
</feature>
<reference evidence="9" key="2">
    <citation type="journal article" date="2022" name="Sci. Total Environ.">
        <title>Prevalence, transmission, and molecular epidemiology of tet(X)-positive bacteria among humans, animals, and environmental niches in China: An epidemiological, and genomic-based study.</title>
        <authorList>
            <person name="Dong N."/>
            <person name="Zeng Y."/>
            <person name="Cai C."/>
            <person name="Sun C."/>
            <person name="Lu J."/>
            <person name="Liu C."/>
            <person name="Zhou H."/>
            <person name="Sun Q."/>
            <person name="Shu L."/>
            <person name="Wang H."/>
            <person name="Wang Y."/>
            <person name="Wang S."/>
            <person name="Wu C."/>
            <person name="Chan E.W."/>
            <person name="Chen G."/>
            <person name="Shen Z."/>
            <person name="Chen S."/>
            <person name="Zhang R."/>
        </authorList>
    </citation>
    <scope>NUCLEOTIDE SEQUENCE</scope>
    <source>
        <strain evidence="9">DF46-2-2</strain>
    </source>
</reference>
<evidence type="ECO:0000256" key="7">
    <source>
        <dbReference type="HAMAP-Rule" id="MF_01183"/>
    </source>
</evidence>
<evidence type="ECO:0000256" key="1">
    <source>
        <dbReference type="ARBA" id="ARBA00022729"/>
    </source>
</evidence>
<evidence type="ECO:0000256" key="4">
    <source>
        <dbReference type="ARBA" id="ARBA00023110"/>
    </source>
</evidence>
<dbReference type="InterPro" id="IPR027304">
    <property type="entry name" value="Trigger_fact/SurA_dom_sf"/>
</dbReference>
<dbReference type="GO" id="GO:0051082">
    <property type="term" value="F:unfolded protein binding"/>
    <property type="evidence" value="ECO:0007669"/>
    <property type="project" value="UniProtKB-UniRule"/>
</dbReference>
<dbReference type="GO" id="GO:0003755">
    <property type="term" value="F:peptidyl-prolyl cis-trans isomerase activity"/>
    <property type="evidence" value="ECO:0007669"/>
    <property type="project" value="UniProtKB-UniRule"/>
</dbReference>
<dbReference type="GO" id="GO:0043165">
    <property type="term" value="P:Gram-negative-bacterium-type cell outer membrane assembly"/>
    <property type="evidence" value="ECO:0007669"/>
    <property type="project" value="InterPro"/>
</dbReference>
<comment type="catalytic activity">
    <reaction evidence="7">
        <text>[protein]-peptidylproline (omega=180) = [protein]-peptidylproline (omega=0)</text>
        <dbReference type="Rhea" id="RHEA:16237"/>
        <dbReference type="Rhea" id="RHEA-COMP:10747"/>
        <dbReference type="Rhea" id="RHEA-COMP:10748"/>
        <dbReference type="ChEBI" id="CHEBI:83833"/>
        <dbReference type="ChEBI" id="CHEBI:83834"/>
        <dbReference type="EC" id="5.2.1.8"/>
    </reaction>
</comment>
<proteinExistence type="inferred from homology"/>
<dbReference type="GO" id="GO:0042277">
    <property type="term" value="F:peptide binding"/>
    <property type="evidence" value="ECO:0007669"/>
    <property type="project" value="InterPro"/>
</dbReference>
<keyword evidence="5 7" id="KW-0143">Chaperone</keyword>
<keyword evidence="6 7" id="KW-0413">Isomerase</keyword>
<dbReference type="HAMAP" id="MF_01183">
    <property type="entry name" value="Chaperone_SurA"/>
    <property type="match status" value="1"/>
</dbReference>
<comment type="function">
    <text evidence="7">Chaperone involved in the correct folding and assembly of outer membrane proteins. Recognizes specific patterns of aromatic residues and the orientation of their side chains, which are found more frequently in integral outer membrane proteins. May act in both early periplasmic and late outer membrane-associated steps of protein maturation.</text>
</comment>
<feature type="domain" description="PpiC" evidence="8">
    <location>
        <begin position="184"/>
        <end position="285"/>
    </location>
</feature>
<comment type="caution">
    <text evidence="9">The sequence shown here is derived from an EMBL/GenBank/DDBJ whole genome shotgun (WGS) entry which is preliminary data.</text>
</comment>
<dbReference type="Gene3D" id="3.10.50.40">
    <property type="match status" value="2"/>
</dbReference>
<dbReference type="PROSITE" id="PS50198">
    <property type="entry name" value="PPIC_PPIASE_2"/>
    <property type="match status" value="2"/>
</dbReference>
<evidence type="ECO:0000259" key="8">
    <source>
        <dbReference type="PROSITE" id="PS50198"/>
    </source>
</evidence>
<keyword evidence="2 7" id="KW-0677">Repeat</keyword>
<dbReference type="Gene3D" id="1.10.4030.10">
    <property type="entry name" value="Porin chaperone SurA, peptide-binding domain"/>
    <property type="match status" value="1"/>
</dbReference>
<dbReference type="InterPro" id="IPR015391">
    <property type="entry name" value="SurA_N"/>
</dbReference>
<comment type="domain">
    <text evidence="7">The PPIase activity resides only in the second parvulin domain. The N-terminal region and the C-terminal tail are necessary and sufficient for the chaperone activity of SurA. The PPIase activity is dispensable for SurA to function as a chaperone. The N-terminal region and the C-terminal tail are also required for porin recognition.</text>
</comment>
<reference evidence="9" key="1">
    <citation type="submission" date="2020-06" db="EMBL/GenBank/DDBJ databases">
        <authorList>
            <person name="Dong N."/>
        </authorList>
    </citation>
    <scope>NUCLEOTIDE SEQUENCE</scope>
    <source>
        <strain evidence="9">DF46-2-2</strain>
    </source>
</reference>
<dbReference type="GO" id="GO:0050821">
    <property type="term" value="P:protein stabilization"/>
    <property type="evidence" value="ECO:0007669"/>
    <property type="project" value="InterPro"/>
</dbReference>
<dbReference type="InterPro" id="IPR000297">
    <property type="entry name" value="PPIase_PpiC"/>
</dbReference>
<keyword evidence="1 7" id="KW-0732">Signal</keyword>
<dbReference type="InterPro" id="IPR023034">
    <property type="entry name" value="PPIase_SurA"/>
</dbReference>
<keyword evidence="4 7" id="KW-0697">Rotamase</keyword>
<keyword evidence="3 7" id="KW-0574">Periplasm</keyword>
<sequence length="438" mass="48705" precursor="true">MNVKIKLSNSLRPKMLGAALLLAGSLLSGTALAQVQAIDGIAAIVNDDVIMRSQFQQRVKEVTSAIRNQGAEAPPPEVLNQQIMERLILDSIQLQMGERAGIQISDEELNNSIEMIAQSNGLSAAQFQQALTEDGLSLAEAREQIRKEMIISRVRQYRVSERIQVSDQEVKNFLASDLGKIQLGDEYHLANILIPLPDAPTQKDLQAAEQKVQEVMSKLEQGADFARLAIQFSASENALQGGDMGWRKAVQLPSPLDQQIGQMQVGQVTQPARTAGGIVLIKLLDKRSLEASTREETLVRHILIKPSAIRSPEEAKQLAQRIYDRLQNGEDFAELAKNFSEDPGSALNGGSLNWIDPDVLVPEFRETMASAPINAISKPFSTQFGWHVLQVLDRRTTDSSTQAREQQALNILRNRKFEEEVQTWLRQIRDEAYVDIKI</sequence>
<dbReference type="Proteomes" id="UP001173465">
    <property type="component" value="Unassembled WGS sequence"/>
</dbReference>
<dbReference type="EMBL" id="JACANB010000002">
    <property type="protein sequence ID" value="MDM1695834.1"/>
    <property type="molecule type" value="Genomic_DNA"/>
</dbReference>
<dbReference type="PANTHER" id="PTHR47637:SF1">
    <property type="entry name" value="CHAPERONE SURA"/>
    <property type="match status" value="1"/>
</dbReference>
<gene>
    <name evidence="7" type="primary">surA</name>
    <name evidence="9" type="ORF">HX099_04030</name>
</gene>